<keyword evidence="20" id="KW-1185">Reference proteome</keyword>
<evidence type="ECO:0000256" key="14">
    <source>
        <dbReference type="ARBA" id="ARBA00048988"/>
    </source>
</evidence>
<evidence type="ECO:0000256" key="6">
    <source>
        <dbReference type="ARBA" id="ARBA00022806"/>
    </source>
</evidence>
<dbReference type="InterPro" id="IPR011335">
    <property type="entry name" value="Restrct_endonuc-II-like"/>
</dbReference>
<comment type="subunit">
    <text evidence="15">Heterotrimer of RecB, RecC and RecD. All subunits contribute to DNA-binding. Interacts with RecA.</text>
</comment>
<dbReference type="InterPro" id="IPR000212">
    <property type="entry name" value="DNA_helicase_UvrD/REP"/>
</dbReference>
<evidence type="ECO:0000256" key="13">
    <source>
        <dbReference type="ARBA" id="ARBA00034617"/>
    </source>
</evidence>
<dbReference type="NCBIfam" id="TIGR00609">
    <property type="entry name" value="recB"/>
    <property type="match status" value="1"/>
</dbReference>
<dbReference type="InterPro" id="IPR014016">
    <property type="entry name" value="UvrD-like_ATP-bd"/>
</dbReference>
<dbReference type="InterPro" id="IPR014017">
    <property type="entry name" value="DNA_helicase_UvrD-like_C"/>
</dbReference>
<feature type="region of interest" description="Nuclease activity, interacts with RecD and RecA" evidence="15">
    <location>
        <begin position="921"/>
        <end position="1210"/>
    </location>
</feature>
<comment type="function">
    <text evidence="15">A helicase/nuclease that prepares dsDNA breaks (DSB) for recombinational DNA repair. Binds to DSBs and unwinds DNA via a highly rapid and processive ATP-dependent bidirectional helicase activity. Unwinds dsDNA until it encounters a Chi (crossover hotspot instigator) sequence from the 3' direction. Cuts ssDNA a few nucleotides 3' to the Chi site. The properties and activities of the enzyme are changed at Chi. The Chi-altered holoenzyme produces a long 3'-ssDNA overhang and facilitates RecA-binding to the ssDNA for homologous DNA recombination and repair. Holoenzyme degrades any linearized DNA that is unable to undergo homologous recombination. In the holoenzyme this subunit contributes ATPase, 3'-5' helicase, exonuclease activity and loads RecA onto ssDNA.</text>
</comment>
<evidence type="ECO:0000256" key="15">
    <source>
        <dbReference type="HAMAP-Rule" id="MF_01485"/>
    </source>
</evidence>
<dbReference type="GO" id="GO:0016887">
    <property type="term" value="F:ATP hydrolysis activity"/>
    <property type="evidence" value="ECO:0007669"/>
    <property type="project" value="RHEA"/>
</dbReference>
<feature type="region of interest" description="DNA-binding and helicase activity, interacts with RecC" evidence="15">
    <location>
        <begin position="1"/>
        <end position="859"/>
    </location>
</feature>
<dbReference type="EC" id="3.1.11.5" evidence="15"/>
<evidence type="ECO:0000256" key="11">
    <source>
        <dbReference type="ARBA" id="ARBA00023204"/>
    </source>
</evidence>
<dbReference type="PROSITE" id="PS51217">
    <property type="entry name" value="UVRD_HELICASE_CTER"/>
    <property type="match status" value="1"/>
</dbReference>
<dbReference type="Gene3D" id="3.40.50.300">
    <property type="entry name" value="P-loop containing nucleotide triphosphate hydrolases"/>
    <property type="match status" value="2"/>
</dbReference>
<dbReference type="GO" id="GO:0005829">
    <property type="term" value="C:cytosol"/>
    <property type="evidence" value="ECO:0007669"/>
    <property type="project" value="TreeGrafter"/>
</dbReference>
<comment type="similarity">
    <text evidence="15">Belongs to the helicase family. UvrD subfamily.</text>
</comment>
<comment type="catalytic activity">
    <reaction evidence="15">
        <text>Exonucleolytic cleavage (in the presence of ATP) in either 5'- to 3'- or 3'- to 5'-direction to yield 5'-phosphooligonucleotides.</text>
        <dbReference type="EC" id="3.1.11.5"/>
    </reaction>
</comment>
<dbReference type="CDD" id="cd22352">
    <property type="entry name" value="RecB_C-like"/>
    <property type="match status" value="1"/>
</dbReference>
<dbReference type="Gene3D" id="3.90.320.10">
    <property type="match status" value="1"/>
</dbReference>
<keyword evidence="8 15" id="KW-0067">ATP-binding</keyword>
<dbReference type="OrthoDB" id="9810135at2"/>
<dbReference type="GO" id="GO:0043138">
    <property type="term" value="F:3'-5' DNA helicase activity"/>
    <property type="evidence" value="ECO:0007669"/>
    <property type="project" value="UniProtKB-UniRule"/>
</dbReference>
<keyword evidence="7 15" id="KW-0269">Exonuclease</keyword>
<evidence type="ECO:0000256" key="9">
    <source>
        <dbReference type="ARBA" id="ARBA00022842"/>
    </source>
</evidence>
<feature type="domain" description="UvrD-like helicase ATP-binding" evidence="17">
    <location>
        <begin position="1"/>
        <end position="446"/>
    </location>
</feature>
<evidence type="ECO:0000256" key="2">
    <source>
        <dbReference type="ARBA" id="ARBA00022723"/>
    </source>
</evidence>
<dbReference type="GO" id="GO:0009338">
    <property type="term" value="C:exodeoxyribonuclease V complex"/>
    <property type="evidence" value="ECO:0007669"/>
    <property type="project" value="TreeGrafter"/>
</dbReference>
<reference evidence="19" key="2">
    <citation type="submission" date="2014-03" db="EMBL/GenBank/DDBJ databases">
        <title>Candidatus Competibacter-lineage genomes retrieved from metagenomes reveal functional metabolic diversity.</title>
        <authorList>
            <person name="McIlroy S.J."/>
            <person name="Albertsen M."/>
            <person name="Andresen E.K."/>
            <person name="Saunders A.M."/>
            <person name="Kristiansen R."/>
            <person name="Stokholm-Bjerregaard M."/>
            <person name="Nielsen K.L."/>
            <person name="Nielsen P.H."/>
        </authorList>
    </citation>
    <scope>NUCLEOTIDE SEQUENCE</scope>
    <source>
        <strain evidence="19">Run_A_D11</strain>
    </source>
</reference>
<evidence type="ECO:0000256" key="8">
    <source>
        <dbReference type="ARBA" id="ARBA00022840"/>
    </source>
</evidence>
<dbReference type="EC" id="5.6.2.4" evidence="15"/>
<dbReference type="PANTHER" id="PTHR11070:SF23">
    <property type="entry name" value="RECBCD ENZYME SUBUNIT RECB"/>
    <property type="match status" value="1"/>
</dbReference>
<keyword evidence="1 15" id="KW-0540">Nuclease</keyword>
<feature type="domain" description="UvrD-like helicase C-terminal" evidence="18">
    <location>
        <begin position="477"/>
        <end position="748"/>
    </location>
</feature>
<evidence type="ECO:0000256" key="16">
    <source>
        <dbReference type="PROSITE-ProRule" id="PRU00560"/>
    </source>
</evidence>
<evidence type="ECO:0000256" key="4">
    <source>
        <dbReference type="ARBA" id="ARBA00022763"/>
    </source>
</evidence>
<dbReference type="PROSITE" id="PS51198">
    <property type="entry name" value="UVRD_HELICASE_ATP_BIND"/>
    <property type="match status" value="1"/>
</dbReference>
<evidence type="ECO:0000256" key="1">
    <source>
        <dbReference type="ARBA" id="ARBA00022722"/>
    </source>
</evidence>
<dbReference type="InterPro" id="IPR027417">
    <property type="entry name" value="P-loop_NTPase"/>
</dbReference>
<evidence type="ECO:0000256" key="7">
    <source>
        <dbReference type="ARBA" id="ARBA00022839"/>
    </source>
</evidence>
<feature type="binding site" evidence="15">
    <location>
        <position position="1097"/>
    </location>
    <ligand>
        <name>Mg(2+)</name>
        <dbReference type="ChEBI" id="CHEBI:18420"/>
    </ligand>
</feature>
<keyword evidence="2 15" id="KW-0479">Metal-binding</keyword>
<evidence type="ECO:0000256" key="3">
    <source>
        <dbReference type="ARBA" id="ARBA00022741"/>
    </source>
</evidence>
<evidence type="ECO:0000256" key="5">
    <source>
        <dbReference type="ARBA" id="ARBA00022801"/>
    </source>
</evidence>
<comment type="domain">
    <text evidence="15">The N-terminal DNA-binding domain is a ssDNA-dependent ATPase and has ATP-dependent 3'-5' helicase function. This domain interacts with RecC.</text>
</comment>
<dbReference type="HAMAP" id="MF_01485">
    <property type="entry name" value="RecB"/>
    <property type="match status" value="1"/>
</dbReference>
<dbReference type="Gene3D" id="1.10.486.10">
    <property type="entry name" value="PCRA, domain 4"/>
    <property type="match status" value="1"/>
</dbReference>
<dbReference type="AlphaFoldDB" id="W6M2N7"/>
<keyword evidence="9 15" id="KW-0460">Magnesium</keyword>
<dbReference type="Proteomes" id="UP000035760">
    <property type="component" value="Unassembled WGS sequence"/>
</dbReference>
<comment type="catalytic activity">
    <reaction evidence="14 15">
        <text>ATP + H2O = ADP + phosphate + H(+)</text>
        <dbReference type="Rhea" id="RHEA:13065"/>
        <dbReference type="ChEBI" id="CHEBI:15377"/>
        <dbReference type="ChEBI" id="CHEBI:15378"/>
        <dbReference type="ChEBI" id="CHEBI:30616"/>
        <dbReference type="ChEBI" id="CHEBI:43474"/>
        <dbReference type="ChEBI" id="CHEBI:456216"/>
        <dbReference type="EC" id="5.6.2.4"/>
    </reaction>
</comment>
<proteinExistence type="inferred from homology"/>
<feature type="binding site" evidence="15">
    <location>
        <position position="979"/>
    </location>
    <ligand>
        <name>Mg(2+)</name>
        <dbReference type="ChEBI" id="CHEBI:18420"/>
    </ligand>
</feature>
<feature type="binding site" evidence="15">
    <location>
        <position position="1110"/>
    </location>
    <ligand>
        <name>Mg(2+)</name>
        <dbReference type="ChEBI" id="CHEBI:18420"/>
    </ligand>
</feature>
<comment type="cofactor">
    <cofactor evidence="15">
        <name>Mg(2+)</name>
        <dbReference type="ChEBI" id="CHEBI:18420"/>
    </cofactor>
    <text evidence="15">Binds 1 Mg(2+) ion per subunit.</text>
</comment>
<keyword evidence="6 15" id="KW-0347">Helicase</keyword>
<dbReference type="Pfam" id="PF13361">
    <property type="entry name" value="UvrD_C"/>
    <property type="match status" value="1"/>
</dbReference>
<feature type="active site" description="For nuclease activity" evidence="15">
    <location>
        <position position="1110"/>
    </location>
</feature>
<accession>W6M2N7</accession>
<evidence type="ECO:0000313" key="20">
    <source>
        <dbReference type="Proteomes" id="UP000035760"/>
    </source>
</evidence>
<keyword evidence="12 15" id="KW-0413">Isomerase</keyword>
<keyword evidence="3 15" id="KW-0547">Nucleotide-binding</keyword>
<evidence type="ECO:0000256" key="12">
    <source>
        <dbReference type="ARBA" id="ARBA00023235"/>
    </source>
</evidence>
<dbReference type="PANTHER" id="PTHR11070">
    <property type="entry name" value="UVRD / RECB / PCRA DNA HELICASE FAMILY MEMBER"/>
    <property type="match status" value="1"/>
</dbReference>
<dbReference type="GO" id="GO:0008854">
    <property type="term" value="F:exodeoxyribonuclease V activity"/>
    <property type="evidence" value="ECO:0007669"/>
    <property type="project" value="UniProtKB-EC"/>
</dbReference>
<keyword evidence="11 15" id="KW-0234">DNA repair</keyword>
<reference evidence="19" key="1">
    <citation type="submission" date="2013-07" db="EMBL/GenBank/DDBJ databases">
        <authorList>
            <person name="McIlroy S."/>
        </authorList>
    </citation>
    <scope>NUCLEOTIDE SEQUENCE [LARGE SCALE GENOMIC DNA]</scope>
    <source>
        <strain evidence="19">Run_A_D11</strain>
    </source>
</reference>
<dbReference type="SUPFAM" id="SSF52540">
    <property type="entry name" value="P-loop containing nucleoside triphosphate hydrolases"/>
    <property type="match status" value="1"/>
</dbReference>
<evidence type="ECO:0000313" key="19">
    <source>
        <dbReference type="EMBL" id="CDI00754.1"/>
    </source>
</evidence>
<keyword evidence="5 15" id="KW-0378">Hydrolase</keyword>
<comment type="domain">
    <text evidence="15">The C-terminal domain has nuclease activity and interacts with RecD. It interacts with RecA, facilitating its loading onto ssDNA.</text>
</comment>
<keyword evidence="10 15" id="KW-0238">DNA-binding</keyword>
<dbReference type="GO" id="GO:0005524">
    <property type="term" value="F:ATP binding"/>
    <property type="evidence" value="ECO:0007669"/>
    <property type="project" value="UniProtKB-UniRule"/>
</dbReference>
<name>W6M2N7_9GAMM</name>
<dbReference type="SUPFAM" id="SSF52980">
    <property type="entry name" value="Restriction endonuclease-like"/>
    <property type="match status" value="1"/>
</dbReference>
<dbReference type="Gene3D" id="1.10.3170.10">
    <property type="entry name" value="Recbcd, chain B, domain 2"/>
    <property type="match status" value="1"/>
</dbReference>
<comment type="catalytic activity">
    <reaction evidence="13 15">
        <text>Couples ATP hydrolysis with the unwinding of duplex DNA by translocating in the 3'-5' direction.</text>
        <dbReference type="EC" id="5.6.2.4"/>
    </reaction>
</comment>
<dbReference type="EMBL" id="CBTJ020000001">
    <property type="protein sequence ID" value="CDI00754.1"/>
    <property type="molecule type" value="Genomic_DNA"/>
</dbReference>
<dbReference type="Pfam" id="PF00580">
    <property type="entry name" value="UvrD-helicase"/>
    <property type="match status" value="1"/>
</dbReference>
<evidence type="ECO:0000259" key="17">
    <source>
        <dbReference type="PROSITE" id="PS51198"/>
    </source>
</evidence>
<comment type="caution">
    <text evidence="19">The sequence shown here is derived from an EMBL/GenBank/DDBJ whole genome shotgun (WGS) entry which is preliminary data.</text>
</comment>
<sequence length="1210" mass="136296">MQHLDPLYIPLAGFNLIEASAGTGKTYTITGLYLRLVVEAGIPVDRILVVTYTNAATKELRDRIRERLAQIRRAFLDGRASEDDELATRLLDLSPDREIAIRRLTNAARGFDEAAIFTIHGFCKRVLGDNAFESGLSFDTELLADTSDLLGEIVDDFWRREFYAASPLVVQYFLDQRASPEQLRGQIERYLGKPYLQITTPSGEADGRVLEQAFSAAFQQARQLWLEERAQIEELLLKSPALNRQKYSLKSLPGWLEVMNAYLTVDLPKIALFEKFDKFTTATLQDKASLKQGKIAPQHPFFDACQTLKTACETLADYCRHQVPVKLLAWCNAELATRKRQQQVQSYDDLLLNLHAALRHPRQGIALTESLRRRYAAALIDEFQDTDPVQYDIFRHIYADTGKPVFLVGDPKQAIYSFRGADIFAYLTARRDTPRHYTLDVNWRSDARLLTALNAVFGATRQPTFLFDGIPFHPARPAGSKRPEHLWLHRRLEPALHLWLLEPSSESAVPKGMAGEQAVCATAAEIAHLLNLGARNQARIGEQPDGEGSRPLAGGDIAVLVRSHWQGRMIRNQLLRLGVPSVQHADDSVFWSQEAQQLAWLLAAVAEPGNEGWVRAMLASDLCGLSGEELYRLREDERAWAQWLQKLQDYRQTWLEHGFMRFFRAWLMAEGVPQRLLAFRDGDRRLTNLLHLAELLHLASRTHPGLSGLLKWLGEQRRAPGNQDEAQQLRLESDENLVKIVTVHKSKGLEYPVVFCPFLWDGKLRTEEKANETLLYHDPADPSRTFLAFGASEDAEAREHARREEMAENLRLFYVALTRAKQRCYLVWGKIKAAETAPAAWLLHGPPVVGPAQDPLEVTKQRFKEMTAEAVLGDLHTALAGAGDTVAVAPLPWAAGERYQPPAVPEPDLAARVFAGSMRESWQVGSFTALAAGQGGELPDYDMATAVPVVVATAEPPAAVPGLSIFEFPRGAKAGTCLHALFERLDFTEYNREPLEALVERTLNGHGFDAATWTPVVADMVQRVLATPLDHSNICLAAVGLEQRLNELEFYYSLAHLRPDHLRRVLELHGQDSGPLQDMIETLEFTPLRGYMKGYIDLVFESGGRFYLADYKSNWLGAEVAAYRRSRLDEAMARESYGLQYLIYTVALHRYLRLRVPNYHYDRHFGGVFYLFLRGMDPAWGEDYGVFRDRPPAELIRALDVLMATGTVTA</sequence>
<organism evidence="19 20">
    <name type="scientific">Candidatus Competibacter denitrificans Run_A_D11</name>
    <dbReference type="NCBI Taxonomy" id="1400863"/>
    <lineage>
        <taxon>Bacteria</taxon>
        <taxon>Pseudomonadati</taxon>
        <taxon>Pseudomonadota</taxon>
        <taxon>Gammaproteobacteria</taxon>
        <taxon>Candidatus Competibacteraceae</taxon>
        <taxon>Candidatus Competibacter</taxon>
    </lineage>
</organism>
<dbReference type="InterPro" id="IPR011604">
    <property type="entry name" value="PDDEXK-like_dom_sf"/>
</dbReference>
<comment type="miscellaneous">
    <text evidence="15">In the RecBCD complex, RecB has a slow 3'-5' helicase, an exonuclease activity and loads RecA onto ssDNA, RecD has a fast 5'-3' helicase activity, while RecC stimulates the ATPase and processivity of the RecB helicase and contributes to recognition of the Chi site.</text>
</comment>
<dbReference type="STRING" id="1400863.BN873_10010"/>
<dbReference type="GO" id="GO:0000724">
    <property type="term" value="P:double-strand break repair via homologous recombination"/>
    <property type="evidence" value="ECO:0007669"/>
    <property type="project" value="UniProtKB-UniRule"/>
</dbReference>
<evidence type="ECO:0000259" key="18">
    <source>
        <dbReference type="PROSITE" id="PS51217"/>
    </source>
</evidence>
<dbReference type="RefSeq" id="WP_048669821.1">
    <property type="nucleotide sequence ID" value="NZ_CBTJ020000001.1"/>
</dbReference>
<protein>
    <recommendedName>
        <fullName evidence="15">RecBCD enzyme subunit RecB</fullName>
        <ecNumber evidence="15">3.1.11.5</ecNumber>
        <ecNumber evidence="15">5.6.2.4</ecNumber>
    </recommendedName>
    <alternativeName>
        <fullName evidence="15">DNA 3'-5' helicase subunit RecB</fullName>
    </alternativeName>
    <alternativeName>
        <fullName evidence="15">Exonuclease V subunit RecB</fullName>
        <shortName evidence="15">ExoV subunit RecB</shortName>
    </alternativeName>
    <alternativeName>
        <fullName evidence="15">Helicase/nuclease RecBCD subunit RecB</fullName>
    </alternativeName>
</protein>
<gene>
    <name evidence="15" type="primary">recB</name>
    <name evidence="19" type="ORF">BN873_10010</name>
</gene>
<dbReference type="InterPro" id="IPR004586">
    <property type="entry name" value="RecB"/>
</dbReference>
<evidence type="ECO:0000256" key="10">
    <source>
        <dbReference type="ARBA" id="ARBA00023125"/>
    </source>
</evidence>
<keyword evidence="4 15" id="KW-0227">DNA damage</keyword>
<dbReference type="GO" id="GO:0000287">
    <property type="term" value="F:magnesium ion binding"/>
    <property type="evidence" value="ECO:0007669"/>
    <property type="project" value="UniProtKB-UniRule"/>
</dbReference>
<feature type="binding site" evidence="16">
    <location>
        <begin position="19"/>
        <end position="26"/>
    </location>
    <ligand>
        <name>ATP</name>
        <dbReference type="ChEBI" id="CHEBI:30616"/>
    </ligand>
</feature>
<dbReference type="GO" id="GO:0003677">
    <property type="term" value="F:DNA binding"/>
    <property type="evidence" value="ECO:0007669"/>
    <property type="project" value="UniProtKB-UniRule"/>
</dbReference>